<organism evidence="5 6">
    <name type="scientific">Coccomyxa viridis</name>
    <dbReference type="NCBI Taxonomy" id="1274662"/>
    <lineage>
        <taxon>Eukaryota</taxon>
        <taxon>Viridiplantae</taxon>
        <taxon>Chlorophyta</taxon>
        <taxon>core chlorophytes</taxon>
        <taxon>Trebouxiophyceae</taxon>
        <taxon>Trebouxiophyceae incertae sedis</taxon>
        <taxon>Coccomyxaceae</taxon>
        <taxon>Coccomyxa</taxon>
    </lineage>
</organism>
<dbReference type="InterPro" id="IPR058033">
    <property type="entry name" value="ARM_TBCD_2nd"/>
</dbReference>
<gene>
    <name evidence="5" type="ORF">CVIRNUC_001751</name>
</gene>
<keyword evidence="6" id="KW-1185">Reference proteome</keyword>
<name>A0AAV1HVH1_9CHLO</name>
<evidence type="ECO:0008006" key="7">
    <source>
        <dbReference type="Google" id="ProtNLM"/>
    </source>
</evidence>
<accession>A0AAV1HVH1</accession>
<keyword evidence="1" id="KW-0143">Chaperone</keyword>
<proteinExistence type="predicted"/>
<feature type="repeat" description="HEAT" evidence="2">
    <location>
        <begin position="382"/>
        <end position="419"/>
    </location>
</feature>
<dbReference type="AlphaFoldDB" id="A0AAV1HVH1"/>
<dbReference type="GO" id="GO:0048487">
    <property type="term" value="F:beta-tubulin binding"/>
    <property type="evidence" value="ECO:0007669"/>
    <property type="project" value="InterPro"/>
</dbReference>
<dbReference type="Pfam" id="PF23579">
    <property type="entry name" value="ARM_TBCD"/>
    <property type="match status" value="1"/>
</dbReference>
<evidence type="ECO:0000259" key="3">
    <source>
        <dbReference type="Pfam" id="PF12612"/>
    </source>
</evidence>
<evidence type="ECO:0000313" key="6">
    <source>
        <dbReference type="Proteomes" id="UP001314263"/>
    </source>
</evidence>
<dbReference type="InterPro" id="IPR011989">
    <property type="entry name" value="ARM-like"/>
</dbReference>
<dbReference type="Pfam" id="PF12612">
    <property type="entry name" value="TFCD_C"/>
    <property type="match status" value="1"/>
</dbReference>
<sequence length="1235" mass="132899">MADLKRGEAICGQEITDVEEADELLEILGQVPVLQDKHTALTLYNRYHRILEKYHEQAQLLDPHVPIIVERLTAVIRQEALRGSQANQRALQQASEFLWALVTVRGYKTVVKSFSTEVSDLEPIMALLLDRQGGGGAQLGEAAWQADCVLLLWLSQLLLIPFDLATVDSSMADSAQDCRQEEVRLAQRLRLHCQQCLAEAGPKRETAGVLLGRLLVRSDCRASLRCFVAWATAQLQSTAPVAVFLVPGITRALVNALKHGQRAQMLPTARDLWPAASELQSSTAAQNNALSRKLAIKLVQRIGLTLLLPRTAAWRYQRQCLDIQHTLTCTSHSGLGSENALQGGGASAPEPQAEASIGVQDCAGGAAAHSADCDVPEELEAILGMLLEGLGDKDTVVRWSAAKGVGRITGPLDREMADEVVASLVDCFRYPDQDTAWHGGCLALAEVARRGLLLPHRVPELAPVMAKALQYDLRRGSHSVGSHVRDAAAYVCWAFARAYESDVVAPAVHSLAPALLAVACYDREVNCRRAASAAFQESVGRLGNFPQGIDIIGAADYFSLASRQNAFLRVGPQVSQYPEYREVLVQHLIRHKLGHWDRALRELASTAVAAIVPQDPQLFTSSVLEQLLDLCADPCIEGMHGALLGSAEVILALHAASSLPAAALLGRAVAVVPDLDKGRAFRGRGAELLRAGACRLMECIALAQIALSSNDEAALLALINENLCHPASAIQEAAAAALHAMARTHLKGGHEGLADTYIQGLASARSPAVRQGSAAALRALPYRLLQPHWRAALTALGQACQVEAQAGHRDAESRAAAVRALSTVAYELFPVSPSLEASSGSAGTLPYAAAVMESYVICPLLQGAQDYSTDDRGDVGSWVREAAVIALASILPMWWQHHSVQHAQQPGSRVCPGHASSLAEAAIGAILRQAAERLDRLRKVAFEQLHELLGKLECLLQLADSAMLKEALQDIHTGTLSPDQSMQSLAPLLWSAPYREPVLEGFIASIGGLDGRLRRAVSAAISQQLSGTQEGGSRQEQLATSFITVWTKHARSARLALPLLRTANVLYNDCSMHSLPPGHDFPGRLLELVKGEAQGCKDVASLTEASMVLCHLAGLRADVSRPALQALLVLLCNRFPKVRKAVAEHLYVWLLSQQGCHPDLMALNTDAACDVLCESVWDGSLQEAKAAREPLYGLLQLQPRLKNVGTACAEVQKADRASAIAPERTHYLQGLNGRC</sequence>
<dbReference type="Gene3D" id="1.25.10.10">
    <property type="entry name" value="Leucine-rich Repeat Variant"/>
    <property type="match status" value="2"/>
</dbReference>
<evidence type="ECO:0000259" key="4">
    <source>
        <dbReference type="Pfam" id="PF25767"/>
    </source>
</evidence>
<reference evidence="5 6" key="1">
    <citation type="submission" date="2023-10" db="EMBL/GenBank/DDBJ databases">
        <authorList>
            <person name="Maclean D."/>
            <person name="Macfadyen A."/>
        </authorList>
    </citation>
    <scope>NUCLEOTIDE SEQUENCE [LARGE SCALE GENOMIC DNA]</scope>
</reference>
<dbReference type="InterPro" id="IPR033162">
    <property type="entry name" value="TBCD"/>
</dbReference>
<comment type="caution">
    <text evidence="5">The sequence shown here is derived from an EMBL/GenBank/DDBJ whole genome shotgun (WGS) entry which is preliminary data.</text>
</comment>
<feature type="domain" description="Tubulin-folding cofactor D C-terminal" evidence="3">
    <location>
        <begin position="922"/>
        <end position="1100"/>
    </location>
</feature>
<dbReference type="GO" id="GO:0007023">
    <property type="term" value="P:post-chaperonin tubulin folding pathway"/>
    <property type="evidence" value="ECO:0007669"/>
    <property type="project" value="InterPro"/>
</dbReference>
<evidence type="ECO:0000256" key="1">
    <source>
        <dbReference type="ARBA" id="ARBA00023186"/>
    </source>
</evidence>
<dbReference type="PANTHER" id="PTHR12658:SF0">
    <property type="entry name" value="TUBULIN-SPECIFIC CHAPERONE D"/>
    <property type="match status" value="1"/>
</dbReference>
<dbReference type="GO" id="GO:0000226">
    <property type="term" value="P:microtubule cytoskeleton organization"/>
    <property type="evidence" value="ECO:0007669"/>
    <property type="project" value="TreeGrafter"/>
</dbReference>
<feature type="domain" description="Tubulin-folding cofactor D ARM repeats" evidence="4">
    <location>
        <begin position="291"/>
        <end position="549"/>
    </location>
</feature>
<dbReference type="PANTHER" id="PTHR12658">
    <property type="entry name" value="BETA-TUBULIN COFACTOR D"/>
    <property type="match status" value="1"/>
</dbReference>
<dbReference type="SUPFAM" id="SSF48371">
    <property type="entry name" value="ARM repeat"/>
    <property type="match status" value="2"/>
</dbReference>
<protein>
    <recommendedName>
        <fullName evidence="7">Tubulin-specific chaperone D</fullName>
    </recommendedName>
</protein>
<dbReference type="Pfam" id="PF25767">
    <property type="entry name" value="ARM_TBCD_2nd"/>
    <property type="match status" value="1"/>
</dbReference>
<dbReference type="GO" id="GO:0005096">
    <property type="term" value="F:GTPase activator activity"/>
    <property type="evidence" value="ECO:0007669"/>
    <property type="project" value="InterPro"/>
</dbReference>
<dbReference type="Proteomes" id="UP001314263">
    <property type="component" value="Unassembled WGS sequence"/>
</dbReference>
<dbReference type="EMBL" id="CAUYUE010000002">
    <property type="protein sequence ID" value="CAK0747236.1"/>
    <property type="molecule type" value="Genomic_DNA"/>
</dbReference>
<dbReference type="GO" id="GO:0007021">
    <property type="term" value="P:tubulin complex assembly"/>
    <property type="evidence" value="ECO:0007669"/>
    <property type="project" value="InterPro"/>
</dbReference>
<dbReference type="InterPro" id="IPR022577">
    <property type="entry name" value="TBCD_C"/>
</dbReference>
<dbReference type="PROSITE" id="PS50077">
    <property type="entry name" value="HEAT_REPEAT"/>
    <property type="match status" value="1"/>
</dbReference>
<dbReference type="InterPro" id="IPR016024">
    <property type="entry name" value="ARM-type_fold"/>
</dbReference>
<evidence type="ECO:0000313" key="5">
    <source>
        <dbReference type="EMBL" id="CAK0747236.1"/>
    </source>
</evidence>
<dbReference type="InterPro" id="IPR021133">
    <property type="entry name" value="HEAT_type_2"/>
</dbReference>
<evidence type="ECO:0000256" key="2">
    <source>
        <dbReference type="PROSITE-ProRule" id="PRU00103"/>
    </source>
</evidence>